<dbReference type="SUPFAM" id="SSF49879">
    <property type="entry name" value="SMAD/FHA domain"/>
    <property type="match status" value="1"/>
</dbReference>
<evidence type="ECO:0000313" key="2">
    <source>
        <dbReference type="EMBL" id="CCF60174.1"/>
    </source>
</evidence>
<dbReference type="Proteomes" id="UP000005220">
    <property type="component" value="Chromosome 10"/>
</dbReference>
<evidence type="ECO:0000313" key="3">
    <source>
        <dbReference type="Proteomes" id="UP000005220"/>
    </source>
</evidence>
<organism evidence="2 3">
    <name type="scientific">Kazachstania africana (strain ATCC 22294 / BCRC 22015 / CBS 2517 / CECT 1963 / NBRC 1671 / NRRL Y-8276)</name>
    <name type="common">Yeast</name>
    <name type="synonym">Kluyveromyces africanus</name>
    <dbReference type="NCBI Taxonomy" id="1071382"/>
    <lineage>
        <taxon>Eukaryota</taxon>
        <taxon>Fungi</taxon>
        <taxon>Dikarya</taxon>
        <taxon>Ascomycota</taxon>
        <taxon>Saccharomycotina</taxon>
        <taxon>Saccharomycetes</taxon>
        <taxon>Saccharomycetales</taxon>
        <taxon>Saccharomycetaceae</taxon>
        <taxon>Kazachstania</taxon>
    </lineage>
</organism>
<proteinExistence type="predicted"/>
<keyword evidence="3" id="KW-1185">Reference proteome</keyword>
<dbReference type="InterPro" id="IPR008984">
    <property type="entry name" value="SMAD_FHA_dom_sf"/>
</dbReference>
<dbReference type="AlphaFoldDB" id="H2B0M4"/>
<dbReference type="OrthoDB" id="444265at2759"/>
<dbReference type="GO" id="GO:0051237">
    <property type="term" value="P:maintenance of RNA location"/>
    <property type="evidence" value="ECO:0007669"/>
    <property type="project" value="EnsemblFungi"/>
</dbReference>
<dbReference type="KEGG" id="kaf:KAFR_0J01070"/>
<dbReference type="PROSITE" id="PS50006">
    <property type="entry name" value="FHA_DOMAIN"/>
    <property type="match status" value="1"/>
</dbReference>
<dbReference type="PANTHER" id="PTHR23308">
    <property type="entry name" value="NUCLEAR INHIBITOR OF PROTEIN PHOSPHATASE-1"/>
    <property type="match status" value="1"/>
</dbReference>
<dbReference type="HOGENOM" id="CLU_022457_1_3_1"/>
<feature type="domain" description="FHA" evidence="1">
    <location>
        <begin position="108"/>
        <end position="176"/>
    </location>
</feature>
<dbReference type="FunCoup" id="H2B0M4">
    <property type="interactions" value="159"/>
</dbReference>
<reference evidence="2 3" key="1">
    <citation type="journal article" date="2011" name="Proc. Natl. Acad. Sci. U.S.A.">
        <title>Evolutionary erosion of yeast sex chromosomes by mating-type switching accidents.</title>
        <authorList>
            <person name="Gordon J.L."/>
            <person name="Armisen D."/>
            <person name="Proux-Wera E."/>
            <person name="Oheigeartaigh S.S."/>
            <person name="Byrne K.P."/>
            <person name="Wolfe K.H."/>
        </authorList>
    </citation>
    <scope>NUCLEOTIDE SEQUENCE [LARGE SCALE GENOMIC DNA]</scope>
    <source>
        <strain evidence="3">ATCC 22294 / BCRC 22015 / CBS 2517 / CECT 1963 / NBRC 1671 / NRRL Y-8276</strain>
    </source>
</reference>
<dbReference type="GeneID" id="13883824"/>
<dbReference type="eggNOG" id="KOG1882">
    <property type="taxonomic scope" value="Eukaryota"/>
</dbReference>
<dbReference type="GO" id="GO:0000398">
    <property type="term" value="P:mRNA splicing, via spliceosome"/>
    <property type="evidence" value="ECO:0007669"/>
    <property type="project" value="EnsemblFungi"/>
</dbReference>
<evidence type="ECO:0000259" key="1">
    <source>
        <dbReference type="PROSITE" id="PS50006"/>
    </source>
</evidence>
<dbReference type="GO" id="GO:0070274">
    <property type="term" value="C:RES complex"/>
    <property type="evidence" value="ECO:0007669"/>
    <property type="project" value="EnsemblFungi"/>
</dbReference>
<dbReference type="STRING" id="1071382.H2B0M4"/>
<dbReference type="GO" id="GO:0006406">
    <property type="term" value="P:mRNA export from nucleus"/>
    <property type="evidence" value="ECO:0007669"/>
    <property type="project" value="EnsemblFungi"/>
</dbReference>
<dbReference type="InterPro" id="IPR000253">
    <property type="entry name" value="FHA_dom"/>
</dbReference>
<gene>
    <name evidence="2" type="primary">KAFR0J01070</name>
    <name evidence="2" type="ORF">KAFR_0J01070</name>
</gene>
<name>H2B0M4_KAZAF</name>
<sequence length="210" mass="24427">MVSKYTANAMKRHDILTSSNFERNKKYRVNDTKIMPIFEPSGLLESESNKREGFASKHVEPADSIVPIHYWNERKITVADRPIIKSILYKQGIKKPLREFYLDDKNHYIIGRLLDTSIKDKNNEEKDSLMQDIPIPDEGCSKEHCVIQFRQKHDKLLPYILDLNSSNGTCLNGTLIPKSRYIELRNADSITFSEFPEDSEYELIFINSQL</sequence>
<dbReference type="Pfam" id="PF00498">
    <property type="entry name" value="FHA"/>
    <property type="match status" value="1"/>
</dbReference>
<dbReference type="RefSeq" id="XP_003959309.1">
    <property type="nucleotide sequence ID" value="XM_003959260.1"/>
</dbReference>
<dbReference type="InParanoid" id="H2B0M4"/>
<dbReference type="InterPro" id="IPR050923">
    <property type="entry name" value="Cell_Proc_Reg/RNA_Proc"/>
</dbReference>
<dbReference type="Gene3D" id="2.60.200.20">
    <property type="match status" value="1"/>
</dbReference>
<dbReference type="SMART" id="SM00240">
    <property type="entry name" value="FHA"/>
    <property type="match status" value="1"/>
</dbReference>
<accession>H2B0M4</accession>
<dbReference type="EMBL" id="HE650830">
    <property type="protein sequence ID" value="CCF60174.1"/>
    <property type="molecule type" value="Genomic_DNA"/>
</dbReference>
<protein>
    <recommendedName>
        <fullName evidence="1">FHA domain-containing protein</fullName>
    </recommendedName>
</protein>